<evidence type="ECO:0000313" key="4">
    <source>
        <dbReference type="Proteomes" id="UP000594220"/>
    </source>
</evidence>
<dbReference type="PROSITE" id="PS50804">
    <property type="entry name" value="SCAN_BOX"/>
    <property type="match status" value="1"/>
</dbReference>
<dbReference type="GeneTree" id="ENSGT00960000189285"/>
<accession>A0A7M4EWJ0</accession>
<dbReference type="Pfam" id="PF02023">
    <property type="entry name" value="SCAN"/>
    <property type="match status" value="1"/>
</dbReference>
<dbReference type="AlphaFoldDB" id="A0A7M4EWJ0"/>
<dbReference type="SUPFAM" id="SSF47353">
    <property type="entry name" value="Retrovirus capsid dimerization domain-like"/>
    <property type="match status" value="1"/>
</dbReference>
<evidence type="ECO:0000259" key="2">
    <source>
        <dbReference type="PROSITE" id="PS50804"/>
    </source>
</evidence>
<dbReference type="Proteomes" id="UP000594220">
    <property type="component" value="Unplaced"/>
</dbReference>
<keyword evidence="1" id="KW-0175">Coiled coil</keyword>
<reference evidence="3" key="1">
    <citation type="submission" date="2025-08" db="UniProtKB">
        <authorList>
            <consortium name="Ensembl"/>
        </authorList>
    </citation>
    <scope>IDENTIFICATION</scope>
</reference>
<sequence length="169" mass="19532">SLAEPLNAQLEETQELGAMTQDEALNHDKMKREILYWLDISPETYRQAFQAKKKQEEKALRALLQRLSDLVTKWLKPADSLKGEICTKILLEQFLVDLHEEIFGSIIIDLGQDLYLIWGCKKVPILSALRREYRGWWGWTTESCMHFRAAPFPAYVGSQKQCSLGCLED</sequence>
<dbReference type="InterPro" id="IPR003309">
    <property type="entry name" value="SCAN_dom"/>
</dbReference>
<dbReference type="InterPro" id="IPR038269">
    <property type="entry name" value="SCAN_sf"/>
</dbReference>
<dbReference type="Ensembl" id="ENSCPRT00005017475.1">
    <property type="protein sequence ID" value="ENSCPRP00005014887.1"/>
    <property type="gene ID" value="ENSCPRG00005010454.1"/>
</dbReference>
<evidence type="ECO:0000256" key="1">
    <source>
        <dbReference type="SAM" id="Coils"/>
    </source>
</evidence>
<proteinExistence type="predicted"/>
<feature type="coiled-coil region" evidence="1">
    <location>
        <begin position="46"/>
        <end position="73"/>
    </location>
</feature>
<dbReference type="Gene3D" id="1.10.4020.10">
    <property type="entry name" value="DNA breaking-rejoining enzymes"/>
    <property type="match status" value="1"/>
</dbReference>
<name>A0A7M4EWJ0_CROPO</name>
<organism evidence="3 4">
    <name type="scientific">Crocodylus porosus</name>
    <name type="common">Saltwater crocodile</name>
    <name type="synonym">Estuarine crocodile</name>
    <dbReference type="NCBI Taxonomy" id="8502"/>
    <lineage>
        <taxon>Eukaryota</taxon>
        <taxon>Metazoa</taxon>
        <taxon>Chordata</taxon>
        <taxon>Craniata</taxon>
        <taxon>Vertebrata</taxon>
        <taxon>Euteleostomi</taxon>
        <taxon>Archelosauria</taxon>
        <taxon>Archosauria</taxon>
        <taxon>Crocodylia</taxon>
        <taxon>Longirostres</taxon>
        <taxon>Crocodylidae</taxon>
        <taxon>Crocodylus</taxon>
    </lineage>
</organism>
<feature type="domain" description="SCAN box" evidence="2">
    <location>
        <begin position="46"/>
        <end position="102"/>
    </location>
</feature>
<protein>
    <recommendedName>
        <fullName evidence="2">SCAN box domain-containing protein</fullName>
    </recommendedName>
</protein>
<evidence type="ECO:0000313" key="3">
    <source>
        <dbReference type="Ensembl" id="ENSCPRP00005014887.1"/>
    </source>
</evidence>
<keyword evidence="4" id="KW-1185">Reference proteome</keyword>
<reference evidence="3" key="2">
    <citation type="submission" date="2025-09" db="UniProtKB">
        <authorList>
            <consortium name="Ensembl"/>
        </authorList>
    </citation>
    <scope>IDENTIFICATION</scope>
</reference>